<feature type="compositionally biased region" description="Basic and acidic residues" evidence="1">
    <location>
        <begin position="411"/>
        <end position="432"/>
    </location>
</feature>
<feature type="region of interest" description="Disordered" evidence="1">
    <location>
        <begin position="506"/>
        <end position="560"/>
    </location>
</feature>
<feature type="compositionally biased region" description="Basic and acidic residues" evidence="1">
    <location>
        <begin position="458"/>
        <end position="485"/>
    </location>
</feature>
<evidence type="ECO:0000313" key="4">
    <source>
        <dbReference type="EMBL" id="KAK1312453.1"/>
    </source>
</evidence>
<feature type="region of interest" description="Disordered" evidence="1">
    <location>
        <begin position="574"/>
        <end position="602"/>
    </location>
</feature>
<evidence type="ECO:0000256" key="1">
    <source>
        <dbReference type="SAM" id="MobiDB-lite"/>
    </source>
</evidence>
<dbReference type="InterPro" id="IPR025486">
    <property type="entry name" value="DUF4378"/>
</dbReference>
<dbReference type="Proteomes" id="UP001180020">
    <property type="component" value="Unassembled WGS sequence"/>
</dbReference>
<evidence type="ECO:0000259" key="2">
    <source>
        <dbReference type="Pfam" id="PF12552"/>
    </source>
</evidence>
<protein>
    <recommendedName>
        <fullName evidence="6">DUF4378 domain-containing protein</fullName>
    </recommendedName>
</protein>
<name>A0AAV9EI45_ACOCL</name>
<dbReference type="InterPro" id="IPR022212">
    <property type="entry name" value="DUF3741"/>
</dbReference>
<organism evidence="4 5">
    <name type="scientific">Acorus calamus</name>
    <name type="common">Sweet flag</name>
    <dbReference type="NCBI Taxonomy" id="4465"/>
    <lineage>
        <taxon>Eukaryota</taxon>
        <taxon>Viridiplantae</taxon>
        <taxon>Streptophyta</taxon>
        <taxon>Embryophyta</taxon>
        <taxon>Tracheophyta</taxon>
        <taxon>Spermatophyta</taxon>
        <taxon>Magnoliopsida</taxon>
        <taxon>Liliopsida</taxon>
        <taxon>Acoraceae</taxon>
        <taxon>Acorus</taxon>
    </lineage>
</organism>
<dbReference type="PANTHER" id="PTHR47071">
    <property type="entry name" value="PROTEIN TRM32"/>
    <property type="match status" value="1"/>
</dbReference>
<evidence type="ECO:0000259" key="3">
    <source>
        <dbReference type="Pfam" id="PF14309"/>
    </source>
</evidence>
<dbReference type="AlphaFoldDB" id="A0AAV9EI45"/>
<dbReference type="Pfam" id="PF12552">
    <property type="entry name" value="DUF3741"/>
    <property type="match status" value="1"/>
</dbReference>
<feature type="region of interest" description="Disordered" evidence="1">
    <location>
        <begin position="398"/>
        <end position="436"/>
    </location>
</feature>
<dbReference type="Pfam" id="PF14309">
    <property type="entry name" value="DUF4378"/>
    <property type="match status" value="1"/>
</dbReference>
<reference evidence="4" key="2">
    <citation type="submission" date="2023-06" db="EMBL/GenBank/DDBJ databases">
        <authorList>
            <person name="Ma L."/>
            <person name="Liu K.-W."/>
            <person name="Li Z."/>
            <person name="Hsiao Y.-Y."/>
            <person name="Qi Y."/>
            <person name="Fu T."/>
            <person name="Tang G."/>
            <person name="Zhang D."/>
            <person name="Sun W.-H."/>
            <person name="Liu D.-K."/>
            <person name="Li Y."/>
            <person name="Chen G.-Z."/>
            <person name="Liu X.-D."/>
            <person name="Liao X.-Y."/>
            <person name="Jiang Y.-T."/>
            <person name="Yu X."/>
            <person name="Hao Y."/>
            <person name="Huang J."/>
            <person name="Zhao X.-W."/>
            <person name="Ke S."/>
            <person name="Chen Y.-Y."/>
            <person name="Wu W.-L."/>
            <person name="Hsu J.-L."/>
            <person name="Lin Y.-F."/>
            <person name="Huang M.-D."/>
            <person name="Li C.-Y."/>
            <person name="Huang L."/>
            <person name="Wang Z.-W."/>
            <person name="Zhao X."/>
            <person name="Zhong W.-Y."/>
            <person name="Peng D.-H."/>
            <person name="Ahmad S."/>
            <person name="Lan S."/>
            <person name="Zhang J.-S."/>
            <person name="Tsai W.-C."/>
            <person name="Van De Peer Y."/>
            <person name="Liu Z.-J."/>
        </authorList>
    </citation>
    <scope>NUCLEOTIDE SEQUENCE</scope>
    <source>
        <strain evidence="4">CP</strain>
        <tissue evidence="4">Leaves</tissue>
    </source>
</reference>
<proteinExistence type="predicted"/>
<feature type="domain" description="DUF4378" evidence="3">
    <location>
        <begin position="701"/>
        <end position="849"/>
    </location>
</feature>
<sequence>MAKELHLKYSSGQYKNDHPGCLWGIIHLFDFHQRLHLRKMLPDRRQGFGKNPGGVKFRGMNFTEEELSLINEEANMAVEDKINPGGKKVGKARMKAIKAEEPSKGHRLKRAPPFSARLRRTDSIHHLECNDYVLPEESAADSDITVDIHPVDTSSSTSSIHDNPLLPMSPEDAIHGNHCQVSGTSKTATHMGDNHIDELGRQILEKQSLLQEKLDEVKDVLLKQKNMDARNTTVHQAKDLLSALELFNANKELFLQILNDPNSALAKYIQDLQASNAESVLTKSGSFPGAGLSSRKNGKFIGFKHKSKGIKHFTVQEMNSENRDAYARDVAPTATDEENEDIMKTDSEDSGFVGTSDFEIKRDKPMVVNRFKDLKERIRQVIKESRKLQHMISRDGTIDKIPYGRSTSLKEVGESPPMDRYDKYGPKSDNRKYAFSQIRRSRSLTESMDRYSQLIESTFRREGLKPPPDRSKSVQEGRGPQEKGPLRSFGRILSLPEFESYFPSQDVETEVPHDAHDSQTSSINHEDGNAADGSHPNYQTSVENPSDVDQRKEKDMSVNGESLQYNLQINVSDSSDEAAVPPFLSNDDHGTIERGEDYDDHPLHESENELVENEVSKPGQPSPISVHDSSLQEELIIPVPLLVSEAGSELKLRRIHFEEQGNLSDVSNDMEGMVEVDKFPVADERNEYPLFQVDMKDRANFDYVNDILKKSGFYVDGLLDTWHSPNQPMDPSLFEEVEGPPRQLDEDYSSSDHQLLFDLINEVLLEINKNSFGYFSSFSRPMPVGNHVLQEVWAKISQHLSFRPELVPSLDCIVSRDLRRNDGWLNLQSDIESLALELEEWILDDLLDEETIAIVT</sequence>
<feature type="region of interest" description="Disordered" evidence="1">
    <location>
        <begin position="457"/>
        <end position="488"/>
    </location>
</feature>
<comment type="caution">
    <text evidence="4">The sequence shown here is derived from an EMBL/GenBank/DDBJ whole genome shotgun (WGS) entry which is preliminary data.</text>
</comment>
<accession>A0AAV9EI45</accession>
<dbReference type="PANTHER" id="PTHR47071:SF9">
    <property type="entry name" value="TRM32-LIKE PROTEIN (DUF3741)"/>
    <property type="match status" value="1"/>
</dbReference>
<dbReference type="InterPro" id="IPR044257">
    <property type="entry name" value="TRM32-like"/>
</dbReference>
<evidence type="ECO:0008006" key="6">
    <source>
        <dbReference type="Google" id="ProtNLM"/>
    </source>
</evidence>
<gene>
    <name evidence="4" type="ORF">QJS10_CPA07g00203</name>
</gene>
<evidence type="ECO:0000313" key="5">
    <source>
        <dbReference type="Proteomes" id="UP001180020"/>
    </source>
</evidence>
<dbReference type="EMBL" id="JAUJYO010000007">
    <property type="protein sequence ID" value="KAK1312453.1"/>
    <property type="molecule type" value="Genomic_DNA"/>
</dbReference>
<feature type="domain" description="DUF3741" evidence="2">
    <location>
        <begin position="224"/>
        <end position="263"/>
    </location>
</feature>
<reference evidence="4" key="1">
    <citation type="journal article" date="2023" name="Nat. Commun.">
        <title>Diploid and tetraploid genomes of Acorus and the evolution of monocots.</title>
        <authorList>
            <person name="Ma L."/>
            <person name="Liu K.W."/>
            <person name="Li Z."/>
            <person name="Hsiao Y.Y."/>
            <person name="Qi Y."/>
            <person name="Fu T."/>
            <person name="Tang G.D."/>
            <person name="Zhang D."/>
            <person name="Sun W.H."/>
            <person name="Liu D.K."/>
            <person name="Li Y."/>
            <person name="Chen G.Z."/>
            <person name="Liu X.D."/>
            <person name="Liao X.Y."/>
            <person name="Jiang Y.T."/>
            <person name="Yu X."/>
            <person name="Hao Y."/>
            <person name="Huang J."/>
            <person name="Zhao X.W."/>
            <person name="Ke S."/>
            <person name="Chen Y.Y."/>
            <person name="Wu W.L."/>
            <person name="Hsu J.L."/>
            <person name="Lin Y.F."/>
            <person name="Huang M.D."/>
            <person name="Li C.Y."/>
            <person name="Huang L."/>
            <person name="Wang Z.W."/>
            <person name="Zhao X."/>
            <person name="Zhong W.Y."/>
            <person name="Peng D.H."/>
            <person name="Ahmad S."/>
            <person name="Lan S."/>
            <person name="Zhang J.S."/>
            <person name="Tsai W.C."/>
            <person name="Van de Peer Y."/>
            <person name="Liu Z.J."/>
        </authorList>
    </citation>
    <scope>NUCLEOTIDE SEQUENCE</scope>
    <source>
        <strain evidence="4">CP</strain>
    </source>
</reference>
<feature type="compositionally biased region" description="Basic and acidic residues" evidence="1">
    <location>
        <begin position="586"/>
        <end position="602"/>
    </location>
</feature>
<keyword evidence="5" id="KW-1185">Reference proteome</keyword>